<dbReference type="Proteomes" id="UP000327013">
    <property type="component" value="Unassembled WGS sequence"/>
</dbReference>
<sequence length="1061" mass="115158">MEFVASVIGVAAVGVKLSRTLYTLGGRAVAANHNINRIATNVTLFSSSLKHVGQVLADSQSLHTPEAAETVQQIMDQCERLFEDIARMASGSKNPRDGHSIIAANDGRQRMSILKRIRWSFEQPKVESLLAQLEYLKTTLCIVIQTLNLAAITVKIRQESLPSEQQLEEVKQERLHVETLVWAQRLSITVMNNVCVHSEPNSRGRSPSPADSEETIEARTPKLLTLGEDENAASLMTLGGHLDFLDTALTSNTQETEHTINLPSDLVDELLQRWTRIPVSQPAHLLEAQTSYVDDLEQQVMKVQGSPPSSRGRGSSLNTLHEGEAPPPDLKLEKVETPEDMRKDLPSSEIKPSDQLLGPTFVPRPRGQSPSPAAAAAELPATISPPPPPRKPSPDLSRTISNPEQDLPLKLQITPHTHPVNGHTSQFPPFPGATAPPPHLRSQTSPAGSPMSPSTMQYYTSPTSTQNGPNNLNGINNGPGPNYRRPYVESVAPSTVDSDEEDFVPVKQPIRRDSDRSHPPSPPRRDGRGGISEAGLDIPWRIRISPTRYFDFQDSKIVGPRTPYKPSEPLEWIYSQPGARTEINKEWVTEQALAEKRLQFFELSPKELRGGSGQGWIACEAGGWRILRALTFAEVEGLVERTIALFKERSGRGQGSAQKGISQLPQSRPYARSQNQPPQSAPRSIPNAAGHHRTASFSDNGMTRPPSSYNPPGASGGELPWMPPPRRYSIDRERPSDRNRDRQYCNNAVYHDEKRRHDLMNDGETSWEGLSLVPSVPNSNQLYSYVMCQNVCPCTPLSLCKSSIFMTAFVVCTSAVCRLSLLGRIGQPLDHVLALGDGDERHTRDLPDAPLELAIVGGNNVDAVLDDAVDDAVIRVNALVVALEALPALVARNLQREAVLGAELLELGHDAGGDDGAAGGVEGVHEGLEQGQLGADGVREEVGVDEDGVGRGERRVVREEHGRRGLRDLADHVGRLVARLLQCRGRRLLVGLEAGVALADDALDGRELARLLGLAHVCGGGVGAEAGRCRWGVGGGGPVCGVRVEDGAKSASNFGILPPQG</sequence>
<evidence type="ECO:0000313" key="2">
    <source>
        <dbReference type="EMBL" id="KAB8337030.1"/>
    </source>
</evidence>
<dbReference type="OrthoDB" id="5431013at2759"/>
<feature type="compositionally biased region" description="Polar residues" evidence="1">
    <location>
        <begin position="441"/>
        <end position="466"/>
    </location>
</feature>
<reference evidence="2 3" key="1">
    <citation type="submission" date="2019-06" db="EMBL/GenBank/DDBJ databases">
        <title>A chromosomal-level reference genome of Carpinus fangiana (Coryloideae, Betulaceae).</title>
        <authorList>
            <person name="Yang X."/>
            <person name="Wang Z."/>
            <person name="Zhang L."/>
            <person name="Hao G."/>
            <person name="Liu J."/>
            <person name="Yang Y."/>
        </authorList>
    </citation>
    <scope>NUCLEOTIDE SEQUENCE [LARGE SCALE GENOMIC DNA]</scope>
    <source>
        <strain evidence="2">Cfa_2016G</strain>
        <tissue evidence="2">Leaf</tissue>
    </source>
</reference>
<name>A0A5N6KPN4_9ROSI</name>
<proteinExistence type="predicted"/>
<feature type="compositionally biased region" description="Polar residues" evidence="1">
    <location>
        <begin position="695"/>
        <end position="707"/>
    </location>
</feature>
<evidence type="ECO:0000313" key="3">
    <source>
        <dbReference type="Proteomes" id="UP000327013"/>
    </source>
</evidence>
<keyword evidence="3" id="KW-1185">Reference proteome</keyword>
<organism evidence="2 3">
    <name type="scientific">Carpinus fangiana</name>
    <dbReference type="NCBI Taxonomy" id="176857"/>
    <lineage>
        <taxon>Eukaryota</taxon>
        <taxon>Viridiplantae</taxon>
        <taxon>Streptophyta</taxon>
        <taxon>Embryophyta</taxon>
        <taxon>Tracheophyta</taxon>
        <taxon>Spermatophyta</taxon>
        <taxon>Magnoliopsida</taxon>
        <taxon>eudicotyledons</taxon>
        <taxon>Gunneridae</taxon>
        <taxon>Pentapetalae</taxon>
        <taxon>rosids</taxon>
        <taxon>fabids</taxon>
        <taxon>Fagales</taxon>
        <taxon>Betulaceae</taxon>
        <taxon>Carpinus</taxon>
    </lineage>
</organism>
<dbReference type="InterPro" id="IPR039327">
    <property type="entry name" value="CON7-like"/>
</dbReference>
<feature type="compositionally biased region" description="Low complexity" evidence="1">
    <location>
        <begin position="363"/>
        <end position="382"/>
    </location>
</feature>
<protein>
    <recommendedName>
        <fullName evidence="4">Fungal N-terminal domain-containing protein</fullName>
    </recommendedName>
</protein>
<dbReference type="GO" id="GO:0006355">
    <property type="term" value="P:regulation of DNA-templated transcription"/>
    <property type="evidence" value="ECO:0007669"/>
    <property type="project" value="InterPro"/>
</dbReference>
<dbReference type="PANTHER" id="PTHR36167">
    <property type="entry name" value="C2H2 FINGER DOMAIN TRANSCRIPTION FACTOR (EUROFUNG)-RELATED"/>
    <property type="match status" value="1"/>
</dbReference>
<comment type="caution">
    <text evidence="2">The sequence shown here is derived from an EMBL/GenBank/DDBJ whole genome shotgun (WGS) entry which is preliminary data.</text>
</comment>
<feature type="compositionally biased region" description="Polar residues" evidence="1">
    <location>
        <begin position="655"/>
        <end position="682"/>
    </location>
</feature>
<dbReference type="PANTHER" id="PTHR36167:SF3">
    <property type="entry name" value="C2H2 FINGER DOMAIN TRANSCRIPTION FACTOR (EUROFUNG)-RELATED"/>
    <property type="match status" value="1"/>
</dbReference>
<evidence type="ECO:0008006" key="4">
    <source>
        <dbReference type="Google" id="ProtNLM"/>
    </source>
</evidence>
<gene>
    <name evidence="2" type="ORF">FH972_021334</name>
</gene>
<feature type="compositionally biased region" description="Basic and acidic residues" evidence="1">
    <location>
        <begin position="510"/>
        <end position="528"/>
    </location>
</feature>
<dbReference type="EMBL" id="VIBQ01000009">
    <property type="protein sequence ID" value="KAB8337030.1"/>
    <property type="molecule type" value="Genomic_DNA"/>
</dbReference>
<evidence type="ECO:0000256" key="1">
    <source>
        <dbReference type="SAM" id="MobiDB-lite"/>
    </source>
</evidence>
<accession>A0A5N6KPN4</accession>
<feature type="compositionally biased region" description="Low complexity" evidence="1">
    <location>
        <begin position="467"/>
        <end position="482"/>
    </location>
</feature>
<feature type="region of interest" description="Disordered" evidence="1">
    <location>
        <begin position="300"/>
        <end position="533"/>
    </location>
</feature>
<feature type="compositionally biased region" description="Pro residues" evidence="1">
    <location>
        <begin position="428"/>
        <end position="439"/>
    </location>
</feature>
<feature type="compositionally biased region" description="Basic and acidic residues" evidence="1">
    <location>
        <begin position="728"/>
        <end position="743"/>
    </location>
</feature>
<feature type="region of interest" description="Disordered" evidence="1">
    <location>
        <begin position="649"/>
        <end position="748"/>
    </location>
</feature>
<feature type="compositionally biased region" description="Basic and acidic residues" evidence="1">
    <location>
        <begin position="330"/>
        <end position="346"/>
    </location>
</feature>
<dbReference type="AlphaFoldDB" id="A0A5N6KPN4"/>
<feature type="compositionally biased region" description="Low complexity" evidence="1">
    <location>
        <begin position="305"/>
        <end position="316"/>
    </location>
</feature>